<keyword evidence="2" id="KW-1185">Reference proteome</keyword>
<evidence type="ECO:0000256" key="1">
    <source>
        <dbReference type="SAM" id="SignalP"/>
    </source>
</evidence>
<keyword evidence="1" id="KW-0732">Signal</keyword>
<sequence>MRLLIASSLCFCLVIAVPHRPGWRLKFEECYGTFECLQANAALNVRGAPYVELERSMLPSVSHHAVGTTKNFSETSLAMSKAPMLSAVIPTNVHTSMSVVRCAQPMLHAVPGTQFAPTCRRDCPPGDPNYRFFPEPVTLN</sequence>
<reference evidence="3" key="1">
    <citation type="submission" date="2024-02" db="UniProtKB">
        <authorList>
            <consortium name="WormBaseParasite"/>
        </authorList>
    </citation>
    <scope>IDENTIFICATION</scope>
</reference>
<dbReference type="AlphaFoldDB" id="A0AAF3J268"/>
<dbReference type="Proteomes" id="UP000887575">
    <property type="component" value="Unassembled WGS sequence"/>
</dbReference>
<proteinExistence type="predicted"/>
<feature type="signal peptide" evidence="1">
    <location>
        <begin position="1"/>
        <end position="16"/>
    </location>
</feature>
<accession>A0AAF3J268</accession>
<name>A0AAF3J268_9BILA</name>
<evidence type="ECO:0000313" key="3">
    <source>
        <dbReference type="WBParaSite" id="MBELARI_LOCUS11578"/>
    </source>
</evidence>
<evidence type="ECO:0000313" key="2">
    <source>
        <dbReference type="Proteomes" id="UP000887575"/>
    </source>
</evidence>
<organism evidence="2 3">
    <name type="scientific">Mesorhabditis belari</name>
    <dbReference type="NCBI Taxonomy" id="2138241"/>
    <lineage>
        <taxon>Eukaryota</taxon>
        <taxon>Metazoa</taxon>
        <taxon>Ecdysozoa</taxon>
        <taxon>Nematoda</taxon>
        <taxon>Chromadorea</taxon>
        <taxon>Rhabditida</taxon>
        <taxon>Rhabditina</taxon>
        <taxon>Rhabditomorpha</taxon>
        <taxon>Rhabditoidea</taxon>
        <taxon>Rhabditidae</taxon>
        <taxon>Mesorhabditinae</taxon>
        <taxon>Mesorhabditis</taxon>
    </lineage>
</organism>
<feature type="chain" id="PRO_5042187336" evidence="1">
    <location>
        <begin position="17"/>
        <end position="140"/>
    </location>
</feature>
<protein>
    <submittedName>
        <fullName evidence="3">Uncharacterized protein</fullName>
    </submittedName>
</protein>
<dbReference type="WBParaSite" id="MBELARI_LOCUS11578">
    <property type="protein sequence ID" value="MBELARI_LOCUS11578"/>
    <property type="gene ID" value="MBELARI_LOCUS11578"/>
</dbReference>